<dbReference type="EMBL" id="GL733484">
    <property type="protein sequence ID" value="EFX62610.1"/>
    <property type="molecule type" value="Genomic_DNA"/>
</dbReference>
<name>E9I071_DAPPU</name>
<feature type="region of interest" description="Disordered" evidence="2">
    <location>
        <begin position="47"/>
        <end position="108"/>
    </location>
</feature>
<dbReference type="PROSITE" id="PS50157">
    <property type="entry name" value="ZINC_FINGER_C2H2_2"/>
    <property type="match status" value="1"/>
</dbReference>
<organism evidence="4 5">
    <name type="scientific">Daphnia pulex</name>
    <name type="common">Water flea</name>
    <dbReference type="NCBI Taxonomy" id="6669"/>
    <lineage>
        <taxon>Eukaryota</taxon>
        <taxon>Metazoa</taxon>
        <taxon>Ecdysozoa</taxon>
        <taxon>Arthropoda</taxon>
        <taxon>Crustacea</taxon>
        <taxon>Branchiopoda</taxon>
        <taxon>Diplostraca</taxon>
        <taxon>Cladocera</taxon>
        <taxon>Anomopoda</taxon>
        <taxon>Daphniidae</taxon>
        <taxon>Daphnia</taxon>
    </lineage>
</organism>
<reference evidence="4 5" key="1">
    <citation type="journal article" date="2011" name="Science">
        <title>The ecoresponsive genome of Daphnia pulex.</title>
        <authorList>
            <person name="Colbourne J.K."/>
            <person name="Pfrender M.E."/>
            <person name="Gilbert D."/>
            <person name="Thomas W.K."/>
            <person name="Tucker A."/>
            <person name="Oakley T.H."/>
            <person name="Tokishita S."/>
            <person name="Aerts A."/>
            <person name="Arnold G.J."/>
            <person name="Basu M.K."/>
            <person name="Bauer D.J."/>
            <person name="Caceres C.E."/>
            <person name="Carmel L."/>
            <person name="Casola C."/>
            <person name="Choi J.H."/>
            <person name="Detter J.C."/>
            <person name="Dong Q."/>
            <person name="Dusheyko S."/>
            <person name="Eads B.D."/>
            <person name="Frohlich T."/>
            <person name="Geiler-Samerotte K.A."/>
            <person name="Gerlach D."/>
            <person name="Hatcher P."/>
            <person name="Jogdeo S."/>
            <person name="Krijgsveld J."/>
            <person name="Kriventseva E.V."/>
            <person name="Kultz D."/>
            <person name="Laforsch C."/>
            <person name="Lindquist E."/>
            <person name="Lopez J."/>
            <person name="Manak J.R."/>
            <person name="Muller J."/>
            <person name="Pangilinan J."/>
            <person name="Patwardhan R.P."/>
            <person name="Pitluck S."/>
            <person name="Pritham E.J."/>
            <person name="Rechtsteiner A."/>
            <person name="Rho M."/>
            <person name="Rogozin I.B."/>
            <person name="Sakarya O."/>
            <person name="Salamov A."/>
            <person name="Schaack S."/>
            <person name="Shapiro H."/>
            <person name="Shiga Y."/>
            <person name="Skalitzky C."/>
            <person name="Smith Z."/>
            <person name="Souvorov A."/>
            <person name="Sung W."/>
            <person name="Tang Z."/>
            <person name="Tsuchiya D."/>
            <person name="Tu H."/>
            <person name="Vos H."/>
            <person name="Wang M."/>
            <person name="Wolf Y.I."/>
            <person name="Yamagata H."/>
            <person name="Yamada T."/>
            <person name="Ye Y."/>
            <person name="Shaw J.R."/>
            <person name="Andrews J."/>
            <person name="Crease T.J."/>
            <person name="Tang H."/>
            <person name="Lucas S.M."/>
            <person name="Robertson H.M."/>
            <person name="Bork P."/>
            <person name="Koonin E.V."/>
            <person name="Zdobnov E.M."/>
            <person name="Grigoriev I.V."/>
            <person name="Lynch M."/>
            <person name="Boore J.L."/>
        </authorList>
    </citation>
    <scope>NUCLEOTIDE SEQUENCE [LARGE SCALE GENOMIC DNA]</scope>
</reference>
<proteinExistence type="predicted"/>
<feature type="domain" description="C2H2-type" evidence="3">
    <location>
        <begin position="280"/>
        <end position="308"/>
    </location>
</feature>
<accession>E9I071</accession>
<evidence type="ECO:0000256" key="2">
    <source>
        <dbReference type="SAM" id="MobiDB-lite"/>
    </source>
</evidence>
<keyword evidence="5" id="KW-1185">Reference proteome</keyword>
<dbReference type="Proteomes" id="UP000000305">
    <property type="component" value="Unassembled WGS sequence"/>
</dbReference>
<evidence type="ECO:0000256" key="1">
    <source>
        <dbReference type="PROSITE-ProRule" id="PRU00042"/>
    </source>
</evidence>
<dbReference type="GO" id="GO:0008270">
    <property type="term" value="F:zinc ion binding"/>
    <property type="evidence" value="ECO:0007669"/>
    <property type="project" value="UniProtKB-KW"/>
</dbReference>
<dbReference type="PROSITE" id="PS00028">
    <property type="entry name" value="ZINC_FINGER_C2H2_1"/>
    <property type="match status" value="1"/>
</dbReference>
<evidence type="ECO:0000259" key="3">
    <source>
        <dbReference type="PROSITE" id="PS50157"/>
    </source>
</evidence>
<evidence type="ECO:0000313" key="5">
    <source>
        <dbReference type="Proteomes" id="UP000000305"/>
    </source>
</evidence>
<keyword evidence="1" id="KW-0863">Zinc-finger</keyword>
<dbReference type="InterPro" id="IPR013087">
    <property type="entry name" value="Znf_C2H2_type"/>
</dbReference>
<dbReference type="KEGG" id="dpx:DAPPUDRAFT_336710"/>
<sequence length="376" mass="43070">MYLVTPTVYEKLLTCIDEKDKKVTENLNVSKSKKDRPSDDVIQELNIESFNEPREVEFQAEPEEMFEGEGEVENEGPPPQSDIIYQSETPDQPGDIDMPQNDPTEMSSAKTLESPCVLSSERGEVIPQGGLIYRPKQKEFKAIRKPVLNIPRLTPEQLKYYTKPNVEHKKLLLKQPVINIPRLTQSQIESHVPQQVEHKKLILKQPVLSIPRLSQSQILKKPILSIPKLTQSQIESYSPKSLQAMQQSQIEAFSKNPVTSKQKVIVPTISKTRASKIKNFQCTICLKFWRSKWDLKRHLGTVHSNVTNVPMQTESEQQVSPFPDTDETMEENFPVWKRTRSEKRTSTQAKLPTLKPKFRPPGGEDDDDGSGFQQWK</sequence>
<keyword evidence="1" id="KW-0479">Metal-binding</keyword>
<evidence type="ECO:0000313" key="4">
    <source>
        <dbReference type="EMBL" id="EFX62610.1"/>
    </source>
</evidence>
<feature type="region of interest" description="Disordered" evidence="2">
    <location>
        <begin position="309"/>
        <end position="376"/>
    </location>
</feature>
<dbReference type="HOGENOM" id="CLU_736221_0_0_1"/>
<keyword evidence="1" id="KW-0862">Zinc</keyword>
<feature type="compositionally biased region" description="Polar residues" evidence="2">
    <location>
        <begin position="309"/>
        <end position="320"/>
    </location>
</feature>
<feature type="compositionally biased region" description="Acidic residues" evidence="2">
    <location>
        <begin position="58"/>
        <end position="74"/>
    </location>
</feature>
<gene>
    <name evidence="4" type="ORF">DAPPUDRAFT_336710</name>
</gene>
<dbReference type="InParanoid" id="E9I071"/>
<dbReference type="AlphaFoldDB" id="E9I071"/>
<protein>
    <recommendedName>
        <fullName evidence="3">C2H2-type domain-containing protein</fullName>
    </recommendedName>
</protein>